<reference evidence="1" key="1">
    <citation type="journal article" date="2021" name="Environ. Microbiol.">
        <title>Gene family expansions and transcriptome signatures uncover fungal adaptations to wood decay.</title>
        <authorList>
            <person name="Hage H."/>
            <person name="Miyauchi S."/>
            <person name="Viragh M."/>
            <person name="Drula E."/>
            <person name="Min B."/>
            <person name="Chaduli D."/>
            <person name="Navarro D."/>
            <person name="Favel A."/>
            <person name="Norest M."/>
            <person name="Lesage-Meessen L."/>
            <person name="Balint B."/>
            <person name="Merenyi Z."/>
            <person name="de Eugenio L."/>
            <person name="Morin E."/>
            <person name="Martinez A.T."/>
            <person name="Baldrian P."/>
            <person name="Stursova M."/>
            <person name="Martinez M.J."/>
            <person name="Novotny C."/>
            <person name="Magnuson J.K."/>
            <person name="Spatafora J.W."/>
            <person name="Maurice S."/>
            <person name="Pangilinan J."/>
            <person name="Andreopoulos W."/>
            <person name="LaButti K."/>
            <person name="Hundley H."/>
            <person name="Na H."/>
            <person name="Kuo A."/>
            <person name="Barry K."/>
            <person name="Lipzen A."/>
            <person name="Henrissat B."/>
            <person name="Riley R."/>
            <person name="Ahrendt S."/>
            <person name="Nagy L.G."/>
            <person name="Grigoriev I.V."/>
            <person name="Martin F."/>
            <person name="Rosso M.N."/>
        </authorList>
    </citation>
    <scope>NUCLEOTIDE SEQUENCE</scope>
    <source>
        <strain evidence="1">CBS 384.51</strain>
    </source>
</reference>
<organism evidence="1 2">
    <name type="scientific">Irpex rosettiformis</name>
    <dbReference type="NCBI Taxonomy" id="378272"/>
    <lineage>
        <taxon>Eukaryota</taxon>
        <taxon>Fungi</taxon>
        <taxon>Dikarya</taxon>
        <taxon>Basidiomycota</taxon>
        <taxon>Agaricomycotina</taxon>
        <taxon>Agaricomycetes</taxon>
        <taxon>Polyporales</taxon>
        <taxon>Irpicaceae</taxon>
        <taxon>Irpex</taxon>
    </lineage>
</organism>
<protein>
    <submittedName>
        <fullName evidence="1">Uncharacterized protein</fullName>
    </submittedName>
</protein>
<proteinExistence type="predicted"/>
<evidence type="ECO:0000313" key="2">
    <source>
        <dbReference type="Proteomes" id="UP001055072"/>
    </source>
</evidence>
<dbReference type="Proteomes" id="UP001055072">
    <property type="component" value="Unassembled WGS sequence"/>
</dbReference>
<name>A0ACB8TQV3_9APHY</name>
<comment type="caution">
    <text evidence="1">The sequence shown here is derived from an EMBL/GenBank/DDBJ whole genome shotgun (WGS) entry which is preliminary data.</text>
</comment>
<accession>A0ACB8TQV3</accession>
<gene>
    <name evidence="1" type="ORF">BDY19DRAFT_972241</name>
</gene>
<evidence type="ECO:0000313" key="1">
    <source>
        <dbReference type="EMBL" id="KAI0084304.1"/>
    </source>
</evidence>
<keyword evidence="2" id="KW-1185">Reference proteome</keyword>
<sequence length="132" mass="14643">MSRTFTLLILLCYTIYSRTANCYIHAVYTVQTSPGTMTLRLRPPRSVGHLPITLTLTRIAWNTRSAQIMLLQRPWCSASLATSLHADLISTRPTLLLSSTSSAPHVVRTSQQYLRSDRSPALVTSGDALLLN</sequence>
<dbReference type="EMBL" id="MU274944">
    <property type="protein sequence ID" value="KAI0084304.1"/>
    <property type="molecule type" value="Genomic_DNA"/>
</dbReference>